<evidence type="ECO:0000256" key="1">
    <source>
        <dbReference type="SAM" id="SignalP"/>
    </source>
</evidence>
<dbReference type="AlphaFoldDB" id="A0A921ZUT5"/>
<organism evidence="2 3">
    <name type="scientific">Manduca sexta</name>
    <name type="common">Tobacco hawkmoth</name>
    <name type="synonym">Tobacco hornworm</name>
    <dbReference type="NCBI Taxonomy" id="7130"/>
    <lineage>
        <taxon>Eukaryota</taxon>
        <taxon>Metazoa</taxon>
        <taxon>Ecdysozoa</taxon>
        <taxon>Arthropoda</taxon>
        <taxon>Hexapoda</taxon>
        <taxon>Insecta</taxon>
        <taxon>Pterygota</taxon>
        <taxon>Neoptera</taxon>
        <taxon>Endopterygota</taxon>
        <taxon>Lepidoptera</taxon>
        <taxon>Glossata</taxon>
        <taxon>Ditrysia</taxon>
        <taxon>Bombycoidea</taxon>
        <taxon>Sphingidae</taxon>
        <taxon>Sphinginae</taxon>
        <taxon>Sphingini</taxon>
        <taxon>Manduca</taxon>
    </lineage>
</organism>
<dbReference type="Proteomes" id="UP000791440">
    <property type="component" value="Unassembled WGS sequence"/>
</dbReference>
<dbReference type="EMBL" id="JH669081">
    <property type="protein sequence ID" value="KAG6464034.1"/>
    <property type="molecule type" value="Genomic_DNA"/>
</dbReference>
<feature type="signal peptide" evidence="1">
    <location>
        <begin position="1"/>
        <end position="19"/>
    </location>
</feature>
<name>A0A921ZUT5_MANSE</name>
<accession>A0A921ZUT5</accession>
<keyword evidence="1" id="KW-0732">Signal</keyword>
<protein>
    <recommendedName>
        <fullName evidence="4">Secreted protein</fullName>
    </recommendedName>
</protein>
<sequence>MKCGISLALVCRSLLSAAAAPRRATRGRSKCVIQRSITETNVTHQSVRSRARGLVQDPVDQGLAAASTWSNLNQSLASVPNIIMKRKKSTKAHSQIVCRKSFLKVGT</sequence>
<keyword evidence="3" id="KW-1185">Reference proteome</keyword>
<proteinExistence type="predicted"/>
<gene>
    <name evidence="2" type="ORF">O3G_MSEX014231</name>
</gene>
<evidence type="ECO:0008006" key="4">
    <source>
        <dbReference type="Google" id="ProtNLM"/>
    </source>
</evidence>
<feature type="chain" id="PRO_5037827033" description="Secreted protein" evidence="1">
    <location>
        <begin position="20"/>
        <end position="107"/>
    </location>
</feature>
<reference evidence="2" key="2">
    <citation type="submission" date="2020-12" db="EMBL/GenBank/DDBJ databases">
        <authorList>
            <person name="Kanost M."/>
        </authorList>
    </citation>
    <scope>NUCLEOTIDE SEQUENCE</scope>
</reference>
<evidence type="ECO:0000313" key="3">
    <source>
        <dbReference type="Proteomes" id="UP000791440"/>
    </source>
</evidence>
<reference evidence="2" key="1">
    <citation type="journal article" date="2016" name="Insect Biochem. Mol. Biol.">
        <title>Multifaceted biological insights from a draft genome sequence of the tobacco hornworm moth, Manduca sexta.</title>
        <authorList>
            <person name="Kanost M.R."/>
            <person name="Arrese E.L."/>
            <person name="Cao X."/>
            <person name="Chen Y.R."/>
            <person name="Chellapilla S."/>
            <person name="Goldsmith M.R."/>
            <person name="Grosse-Wilde E."/>
            <person name="Heckel D.G."/>
            <person name="Herndon N."/>
            <person name="Jiang H."/>
            <person name="Papanicolaou A."/>
            <person name="Qu J."/>
            <person name="Soulages J.L."/>
            <person name="Vogel H."/>
            <person name="Walters J."/>
            <person name="Waterhouse R.M."/>
            <person name="Ahn S.J."/>
            <person name="Almeida F.C."/>
            <person name="An C."/>
            <person name="Aqrawi P."/>
            <person name="Bretschneider A."/>
            <person name="Bryant W.B."/>
            <person name="Bucks S."/>
            <person name="Chao H."/>
            <person name="Chevignon G."/>
            <person name="Christen J.M."/>
            <person name="Clarke D.F."/>
            <person name="Dittmer N.T."/>
            <person name="Ferguson L.C.F."/>
            <person name="Garavelou S."/>
            <person name="Gordon K.H.J."/>
            <person name="Gunaratna R.T."/>
            <person name="Han Y."/>
            <person name="Hauser F."/>
            <person name="He Y."/>
            <person name="Heidel-Fischer H."/>
            <person name="Hirsh A."/>
            <person name="Hu Y."/>
            <person name="Jiang H."/>
            <person name="Kalra D."/>
            <person name="Klinner C."/>
            <person name="Konig C."/>
            <person name="Kovar C."/>
            <person name="Kroll A.R."/>
            <person name="Kuwar S.S."/>
            <person name="Lee S.L."/>
            <person name="Lehman R."/>
            <person name="Li K."/>
            <person name="Li Z."/>
            <person name="Liang H."/>
            <person name="Lovelace S."/>
            <person name="Lu Z."/>
            <person name="Mansfield J.H."/>
            <person name="McCulloch K.J."/>
            <person name="Mathew T."/>
            <person name="Morton B."/>
            <person name="Muzny D.M."/>
            <person name="Neunemann D."/>
            <person name="Ongeri F."/>
            <person name="Pauchet Y."/>
            <person name="Pu L.L."/>
            <person name="Pyrousis I."/>
            <person name="Rao X.J."/>
            <person name="Redding A."/>
            <person name="Roesel C."/>
            <person name="Sanchez-Gracia A."/>
            <person name="Schaack S."/>
            <person name="Shukla A."/>
            <person name="Tetreau G."/>
            <person name="Wang Y."/>
            <person name="Xiong G.H."/>
            <person name="Traut W."/>
            <person name="Walsh T.K."/>
            <person name="Worley K.C."/>
            <person name="Wu D."/>
            <person name="Wu W."/>
            <person name="Wu Y.Q."/>
            <person name="Zhang X."/>
            <person name="Zou Z."/>
            <person name="Zucker H."/>
            <person name="Briscoe A.D."/>
            <person name="Burmester T."/>
            <person name="Clem R.J."/>
            <person name="Feyereisen R."/>
            <person name="Grimmelikhuijzen C.J.P."/>
            <person name="Hamodrakas S.J."/>
            <person name="Hansson B.S."/>
            <person name="Huguet E."/>
            <person name="Jermiin L.S."/>
            <person name="Lan Q."/>
            <person name="Lehman H.K."/>
            <person name="Lorenzen M."/>
            <person name="Merzendorfer H."/>
            <person name="Michalopoulos I."/>
            <person name="Morton D.B."/>
            <person name="Muthukrishnan S."/>
            <person name="Oakeshott J.G."/>
            <person name="Palmer W."/>
            <person name="Park Y."/>
            <person name="Passarelli A.L."/>
            <person name="Rozas J."/>
            <person name="Schwartz L.M."/>
            <person name="Smith W."/>
            <person name="Southgate A."/>
            <person name="Vilcinskas A."/>
            <person name="Vogt R."/>
            <person name="Wang P."/>
            <person name="Werren J."/>
            <person name="Yu X.Q."/>
            <person name="Zhou J.J."/>
            <person name="Brown S.J."/>
            <person name="Scherer S.E."/>
            <person name="Richards S."/>
            <person name="Blissard G.W."/>
        </authorList>
    </citation>
    <scope>NUCLEOTIDE SEQUENCE</scope>
</reference>
<evidence type="ECO:0000313" key="2">
    <source>
        <dbReference type="EMBL" id="KAG6464034.1"/>
    </source>
</evidence>
<comment type="caution">
    <text evidence="2">The sequence shown here is derived from an EMBL/GenBank/DDBJ whole genome shotgun (WGS) entry which is preliminary data.</text>
</comment>